<dbReference type="OrthoDB" id="1600340at2759"/>
<dbReference type="Pfam" id="PF13855">
    <property type="entry name" value="LRR_8"/>
    <property type="match status" value="2"/>
</dbReference>
<name>A0A9J6C5W5_POLVA</name>
<gene>
    <name evidence="4" type="ORF">PVAND_007176</name>
</gene>
<evidence type="ECO:0000313" key="4">
    <source>
        <dbReference type="EMBL" id="KAG5677418.1"/>
    </source>
</evidence>
<dbReference type="Proteomes" id="UP001107558">
    <property type="component" value="Chromosome 2"/>
</dbReference>
<dbReference type="GO" id="GO:0031012">
    <property type="term" value="C:extracellular matrix"/>
    <property type="evidence" value="ECO:0007669"/>
    <property type="project" value="TreeGrafter"/>
</dbReference>
<dbReference type="PANTHER" id="PTHR24373">
    <property type="entry name" value="SLIT RELATED LEUCINE-RICH REPEAT NEURONAL PROTEIN"/>
    <property type="match status" value="1"/>
</dbReference>
<keyword evidence="3" id="KW-0677">Repeat</keyword>
<evidence type="ECO:0000256" key="3">
    <source>
        <dbReference type="ARBA" id="ARBA00022737"/>
    </source>
</evidence>
<dbReference type="AlphaFoldDB" id="A0A9J6C5W5"/>
<dbReference type="InterPro" id="IPR050328">
    <property type="entry name" value="Dev_Immune_Receptor"/>
</dbReference>
<dbReference type="SUPFAM" id="SSF52058">
    <property type="entry name" value="L domain-like"/>
    <property type="match status" value="1"/>
</dbReference>
<reference evidence="4" key="1">
    <citation type="submission" date="2021-03" db="EMBL/GenBank/DDBJ databases">
        <title>Chromosome level genome of the anhydrobiotic midge Polypedilum vanderplanki.</title>
        <authorList>
            <person name="Yoshida Y."/>
            <person name="Kikawada T."/>
            <person name="Gusev O."/>
        </authorList>
    </citation>
    <scope>NUCLEOTIDE SEQUENCE</scope>
    <source>
        <strain evidence="4">NIAS01</strain>
        <tissue evidence="4">Whole body or cell culture</tissue>
    </source>
</reference>
<comment type="caution">
    <text evidence="4">The sequence shown here is derived from an EMBL/GenBank/DDBJ whole genome shotgun (WGS) entry which is preliminary data.</text>
</comment>
<dbReference type="EMBL" id="JADBJN010000002">
    <property type="protein sequence ID" value="KAG5677418.1"/>
    <property type="molecule type" value="Genomic_DNA"/>
</dbReference>
<keyword evidence="2" id="KW-0732">Signal</keyword>
<dbReference type="InterPro" id="IPR001611">
    <property type="entry name" value="Leu-rich_rpt"/>
</dbReference>
<dbReference type="PANTHER" id="PTHR24373:SF370">
    <property type="entry name" value="FISH-LIPS, ISOFORM E"/>
    <property type="match status" value="1"/>
</dbReference>
<keyword evidence="5" id="KW-1185">Reference proteome</keyword>
<dbReference type="InterPro" id="IPR003591">
    <property type="entry name" value="Leu-rich_rpt_typical-subtyp"/>
</dbReference>
<evidence type="ECO:0000256" key="2">
    <source>
        <dbReference type="ARBA" id="ARBA00022729"/>
    </source>
</evidence>
<proteinExistence type="predicted"/>
<dbReference type="GO" id="GO:0005615">
    <property type="term" value="C:extracellular space"/>
    <property type="evidence" value="ECO:0007669"/>
    <property type="project" value="TreeGrafter"/>
</dbReference>
<evidence type="ECO:0000256" key="1">
    <source>
        <dbReference type="ARBA" id="ARBA00022614"/>
    </source>
</evidence>
<protein>
    <submittedName>
        <fullName evidence="4">Uncharacterized protein</fullName>
    </submittedName>
</protein>
<sequence>MFSLKAAVTESTTKMMMKAAGLVFFALLIIELVSAVEFTCHFGYRLDHGYPCQITKGRIDSDNDLPATFVGKHQSGKNDNDLKLISFSGNSHLRLHYFPRGTFNTFPQLIDFSLQSCQLRSLRSGDFSGAENLKNLNLDLNELKQLNASSFTGAEQLNWLSLSGNDMETIDRNAFRGLTKLQMLILSQNKLQQLPVSVFYELNDLQEILLNKNDFESLTAGLFERNLKMKRIWLNENKLSVIEPKLFEPLTNLIYLNLKGNKCIDQEYRKMYRELESLNDDLGKCATGKIAPAA</sequence>
<dbReference type="Gene3D" id="3.80.10.10">
    <property type="entry name" value="Ribonuclease Inhibitor"/>
    <property type="match status" value="1"/>
</dbReference>
<dbReference type="SMART" id="SM00369">
    <property type="entry name" value="LRR_TYP"/>
    <property type="match status" value="6"/>
</dbReference>
<keyword evidence="1" id="KW-0433">Leucine-rich repeat</keyword>
<accession>A0A9J6C5W5</accession>
<dbReference type="InterPro" id="IPR032675">
    <property type="entry name" value="LRR_dom_sf"/>
</dbReference>
<evidence type="ECO:0000313" key="5">
    <source>
        <dbReference type="Proteomes" id="UP001107558"/>
    </source>
</evidence>
<organism evidence="4 5">
    <name type="scientific">Polypedilum vanderplanki</name>
    <name type="common">Sleeping chironomid midge</name>
    <dbReference type="NCBI Taxonomy" id="319348"/>
    <lineage>
        <taxon>Eukaryota</taxon>
        <taxon>Metazoa</taxon>
        <taxon>Ecdysozoa</taxon>
        <taxon>Arthropoda</taxon>
        <taxon>Hexapoda</taxon>
        <taxon>Insecta</taxon>
        <taxon>Pterygota</taxon>
        <taxon>Neoptera</taxon>
        <taxon>Endopterygota</taxon>
        <taxon>Diptera</taxon>
        <taxon>Nematocera</taxon>
        <taxon>Chironomoidea</taxon>
        <taxon>Chironomidae</taxon>
        <taxon>Chironominae</taxon>
        <taxon>Polypedilum</taxon>
        <taxon>Polypedilum</taxon>
    </lineage>
</organism>